<accession>A0A542XUD5</accession>
<dbReference type="EMBL" id="BOQM01000025">
    <property type="protein sequence ID" value="GIM86518.1"/>
    <property type="molecule type" value="Genomic_DNA"/>
</dbReference>
<evidence type="ECO:0000313" key="5">
    <source>
        <dbReference type="Proteomes" id="UP000677457"/>
    </source>
</evidence>
<gene>
    <name evidence="3" type="ORF">FB564_4726</name>
    <name evidence="2" type="ORF">Sar04_32540</name>
</gene>
<feature type="domain" description="HTH luxR-type" evidence="1">
    <location>
        <begin position="758"/>
        <end position="823"/>
    </location>
</feature>
<dbReference type="EMBL" id="VFOL01000001">
    <property type="protein sequence ID" value="TQL39471.1"/>
    <property type="molecule type" value="Genomic_DNA"/>
</dbReference>
<comment type="caution">
    <text evidence="3">The sequence shown here is derived from an EMBL/GenBank/DDBJ whole genome shotgun (WGS) entry which is preliminary data.</text>
</comment>
<evidence type="ECO:0000313" key="2">
    <source>
        <dbReference type="EMBL" id="GIM86518.1"/>
    </source>
</evidence>
<name>A0A542XUD5_SALAC</name>
<dbReference type="PRINTS" id="PR00038">
    <property type="entry name" value="HTHLUXR"/>
</dbReference>
<proteinExistence type="predicted"/>
<reference evidence="2 5" key="2">
    <citation type="submission" date="2021-03" db="EMBL/GenBank/DDBJ databases">
        <title>Whole genome shotgun sequence of Salinispora arenicola NBRC 105043.</title>
        <authorList>
            <person name="Komaki H."/>
            <person name="Tamura T."/>
        </authorList>
    </citation>
    <scope>NUCLEOTIDE SEQUENCE [LARGE SCALE GENOMIC DNA]</scope>
    <source>
        <strain evidence="2 5">NBRC 105043</strain>
    </source>
</reference>
<dbReference type="InterPro" id="IPR036388">
    <property type="entry name" value="WH-like_DNA-bd_sf"/>
</dbReference>
<protein>
    <submittedName>
        <fullName evidence="2">Helix-turn-helix transcriptional regulator</fullName>
    </submittedName>
    <submittedName>
        <fullName evidence="3">Regulatory LuxR family protein</fullName>
    </submittedName>
</protein>
<dbReference type="SUPFAM" id="SSF46894">
    <property type="entry name" value="C-terminal effector domain of the bipartite response regulators"/>
    <property type="match status" value="1"/>
</dbReference>
<dbReference type="PROSITE" id="PS50043">
    <property type="entry name" value="HTH_LUXR_2"/>
    <property type="match status" value="1"/>
</dbReference>
<evidence type="ECO:0000313" key="4">
    <source>
        <dbReference type="Proteomes" id="UP000315983"/>
    </source>
</evidence>
<dbReference type="Proteomes" id="UP000677457">
    <property type="component" value="Unassembled WGS sequence"/>
</dbReference>
<dbReference type="GeneID" id="93773851"/>
<dbReference type="SMART" id="SM00421">
    <property type="entry name" value="HTH_LUXR"/>
    <property type="match status" value="1"/>
</dbReference>
<evidence type="ECO:0000259" key="1">
    <source>
        <dbReference type="PROSITE" id="PS50043"/>
    </source>
</evidence>
<keyword evidence="5" id="KW-1185">Reference proteome</keyword>
<dbReference type="Gene3D" id="1.10.10.10">
    <property type="entry name" value="Winged helix-like DNA-binding domain superfamily/Winged helix DNA-binding domain"/>
    <property type="match status" value="1"/>
</dbReference>
<dbReference type="Proteomes" id="UP000315983">
    <property type="component" value="Unassembled WGS sequence"/>
</dbReference>
<reference evidence="3 4" key="1">
    <citation type="submission" date="2019-06" db="EMBL/GenBank/DDBJ databases">
        <title>Sequencing the genomes of 1000 actinobacteria strains.</title>
        <authorList>
            <person name="Klenk H.-P."/>
        </authorList>
    </citation>
    <scope>NUCLEOTIDE SEQUENCE [LARGE SCALE GENOMIC DNA]</scope>
    <source>
        <strain evidence="3 4">DSM 44819</strain>
    </source>
</reference>
<dbReference type="CDD" id="cd06170">
    <property type="entry name" value="LuxR_C_like"/>
    <property type="match status" value="1"/>
</dbReference>
<dbReference type="AlphaFoldDB" id="A0A542XUD5"/>
<dbReference type="GO" id="GO:0006355">
    <property type="term" value="P:regulation of DNA-templated transcription"/>
    <property type="evidence" value="ECO:0007669"/>
    <property type="project" value="InterPro"/>
</dbReference>
<dbReference type="InterPro" id="IPR016032">
    <property type="entry name" value="Sig_transdc_resp-reg_C-effctor"/>
</dbReference>
<organism evidence="3 4">
    <name type="scientific">Salinispora arenicola</name>
    <dbReference type="NCBI Taxonomy" id="168697"/>
    <lineage>
        <taxon>Bacteria</taxon>
        <taxon>Bacillati</taxon>
        <taxon>Actinomycetota</taxon>
        <taxon>Actinomycetes</taxon>
        <taxon>Micromonosporales</taxon>
        <taxon>Micromonosporaceae</taxon>
        <taxon>Salinispora</taxon>
    </lineage>
</organism>
<dbReference type="GO" id="GO:0003677">
    <property type="term" value="F:DNA binding"/>
    <property type="evidence" value="ECO:0007669"/>
    <property type="project" value="InterPro"/>
</dbReference>
<dbReference type="Pfam" id="PF00196">
    <property type="entry name" value="GerE"/>
    <property type="match status" value="1"/>
</dbReference>
<evidence type="ECO:0000313" key="3">
    <source>
        <dbReference type="EMBL" id="TQL39471.1"/>
    </source>
</evidence>
<dbReference type="RefSeq" id="WP_142116667.1">
    <property type="nucleotide sequence ID" value="NZ_BOQM01000025.1"/>
</dbReference>
<dbReference type="InterPro" id="IPR000792">
    <property type="entry name" value="Tscrpt_reg_LuxR_C"/>
</dbReference>
<sequence length="827" mass="84879">MQTHGQMTTPGADATTVVVGVDGAGRSRRLRDLAAALDRPVRWVTLPSSDADLDLVLTDARAAGAVVIVDDAHHGQPSSWRALAAAARAGQAMLIARRPVVRAVELADLDQVVAAAGTVDQLGPLDAAGVAAVVTEAGVTEPDEDTIEEIRTASGGMAAVAASLATATSGGSVATATSRGSVATATSRGSVATATSRGLVPAALRARVQRRLAGLPADSAAVTQVLALLLDVPDSVVARAAGVTVATVADTSNVLQERGMIAPGSASLIPAVAAAIRTDLPVVVRRQLHDRVATALLDSGTDPLLAAVQLRRARVRTPTAAVAYAGAADHLRFRDPDAAVSWYDAAVEAGAQPAAVDLGRAEAATQLGTPVDLTDVSGEPARLAIVVAAIAAQQGRWDRAAEALADADGPGAALAAVAWAATGHPERAGDAARRARTEPSGGTPEALARLAEAAAGLAEPEAMLPLLIESAEAAQRTPPDVVLPDSPHALGALVAGLTGDVSTAERLLLAGLAAGVGGPVTARRHQLLLAFTRMRAGRYDTAAAELAPGPDPTAWDHPTARDQLLAAALAAGMARRSGDVARMREAWNGVETQLARRAVDLFAIEVLEELVVTAARLRRMVRARPVMDVLDDLVARAGDPPTWVVAVGWIRVQVAVALEDAATAATLAGELATAATLAGPRQRAQGAAALAWADVLAGKVDVDRVCSVAGDLATNQLPWDASRLVGQAAIRTTDATAARRLLEHARGLSAVEVGGGEQRGRVGVLSEREIAVGRMVLEGRTQREIGSQLYLSPKTVEHHVARMRTKLDASSRAEFLAALREHPGVVD</sequence>